<dbReference type="PANTHER" id="PTHR23355:SF9">
    <property type="entry name" value="DIS3-LIKE EXONUCLEASE 2"/>
    <property type="match status" value="1"/>
</dbReference>
<dbReference type="InterPro" id="IPR022966">
    <property type="entry name" value="RNase_II/R_CS"/>
</dbReference>
<dbReference type="EMBL" id="GIBP01000421">
    <property type="protein sequence ID" value="NDV29390.1"/>
    <property type="molecule type" value="Transcribed_RNA"/>
</dbReference>
<reference evidence="9" key="1">
    <citation type="journal article" date="2020" name="J. Eukaryot. Microbiol.">
        <title>De novo Sequencing, Assembly and Annotation of the Transcriptome for the Free-Living Testate Amoeba Arcella intermedia.</title>
        <authorList>
            <person name="Ribeiro G.M."/>
            <person name="Porfirio-Sousa A.L."/>
            <person name="Maurer-Alcala X.X."/>
            <person name="Katz L.A."/>
            <person name="Lahr D.J.G."/>
        </authorList>
    </citation>
    <scope>NUCLEOTIDE SEQUENCE</scope>
</reference>
<dbReference type="Pfam" id="PF17216">
    <property type="entry name" value="Rrp44_CSD1"/>
    <property type="match status" value="1"/>
</dbReference>
<dbReference type="Pfam" id="PF17849">
    <property type="entry name" value="OB_Dis3"/>
    <property type="match status" value="1"/>
</dbReference>
<dbReference type="SUPFAM" id="SSF50249">
    <property type="entry name" value="Nucleic acid-binding proteins"/>
    <property type="match status" value="2"/>
</dbReference>
<dbReference type="GO" id="GO:0003723">
    <property type="term" value="F:RNA binding"/>
    <property type="evidence" value="ECO:0007669"/>
    <property type="project" value="UniProtKB-KW"/>
</dbReference>
<sequence>MYEDYLEENKIADLLKKRILFEGKLRVNRFNRREAYVTVPANPATGESEFTHDVLILQKYQNRAFEGDVVIIKVFPESDWAPLKEAAEVAEVDPEEKEGTVESEDTEEEEEEAEGSGTEEEEGEEKEMKHHTAGKAEQQKEEKAVVMRPTGKVVFIKEKKHLTQKFIGKLEKPKNNNNKNDESKEQTHYKFVRFLPLQKQFPAFQVPSSEVPDVYWHNPAKLDKTVFEVKFGVWNTTSTTPLGHIVRQVGETGDISVDSECILIRYNVDLSPYPPDLTTQLEKPFELDHYEVLIRRDLRKDRIFTIDPTTARDLDDALSISVLPNGNYSVGVHIADVSYFVKTNTELDMIAQDRSTSVYMVHKVVPMLPSVLCENLCSLNPGVDRYSFSVLWELKESGEIVSTQFTKSLMRSCAKLSYDDAQAVIVNKEDGIKAIALKKPEADPKQIADDILLLFKISKNLRQSRLDNGAISFSRAKFSFDIDEKLNPTRFYIQEQKEANRLVEEFMLLANISVAKAIYQKFPKGALLRSHPAPNSEHMDQFLQYCKHNNIQMDTTSSVAFQKSLSELPKKCPHIPHISKIIDYMAARTMSTAVYLGSEEEVDFSHYALGVPFYTHFTSPIRRYPDIIVHRLLQCLLSGHKFHHKLSLGEISKNSNERKTNARKSSLECSNYFLGLYFKNHSPIYEGVISNIKKLKSSKAIVEVFCGELGLVATLEFKDRAHLTFEYTETTFTVRPKTPAEKEQAAKKKEQRDKERNARFGKKEQKHSEKEQKHPEKEQKHSEKEQKHPEKEQKHSEKEQKHPEKEQKHSEKEQKHSEKDPKGTQETKIVLVEKSDKQSEKEPKQIVPMKPKHWKMFDTIKVSLYADLNESKRWEIFGQYVDE</sequence>
<evidence type="ECO:0000256" key="4">
    <source>
        <dbReference type="ARBA" id="ARBA00022839"/>
    </source>
</evidence>
<evidence type="ECO:0000256" key="2">
    <source>
        <dbReference type="ARBA" id="ARBA00022722"/>
    </source>
</evidence>
<name>A0A6B2KX79_9EUKA</name>
<dbReference type="PROSITE" id="PS01175">
    <property type="entry name" value="RIBONUCLEASE_II"/>
    <property type="match status" value="1"/>
</dbReference>
<keyword evidence="5" id="KW-0694">RNA-binding</keyword>
<dbReference type="GO" id="GO:0000175">
    <property type="term" value="F:3'-5'-RNA exonuclease activity"/>
    <property type="evidence" value="ECO:0007669"/>
    <property type="project" value="TreeGrafter"/>
</dbReference>
<feature type="compositionally biased region" description="Acidic residues" evidence="7">
    <location>
        <begin position="88"/>
        <end position="125"/>
    </location>
</feature>
<dbReference type="InterPro" id="IPR041505">
    <property type="entry name" value="Dis3_CSD2"/>
</dbReference>
<dbReference type="Gene3D" id="2.40.50.690">
    <property type="match status" value="1"/>
</dbReference>
<dbReference type="SMART" id="SM00955">
    <property type="entry name" value="RNB"/>
    <property type="match status" value="1"/>
</dbReference>
<comment type="similarity">
    <text evidence="1 6">Belongs to the RNR ribonuclease family.</text>
</comment>
<feature type="region of interest" description="Disordered" evidence="7">
    <location>
        <begin position="88"/>
        <end position="145"/>
    </location>
</feature>
<evidence type="ECO:0000256" key="5">
    <source>
        <dbReference type="ARBA" id="ARBA00022884"/>
    </source>
</evidence>
<evidence type="ECO:0000259" key="8">
    <source>
        <dbReference type="SMART" id="SM00955"/>
    </source>
</evidence>
<dbReference type="Pfam" id="PF00773">
    <property type="entry name" value="RNB"/>
    <property type="match status" value="1"/>
</dbReference>
<evidence type="ECO:0000256" key="6">
    <source>
        <dbReference type="RuleBase" id="RU003901"/>
    </source>
</evidence>
<evidence type="ECO:0000256" key="3">
    <source>
        <dbReference type="ARBA" id="ARBA00022801"/>
    </source>
</evidence>
<dbReference type="Gene3D" id="2.40.50.700">
    <property type="match status" value="1"/>
</dbReference>
<feature type="compositionally biased region" description="Basic and acidic residues" evidence="7">
    <location>
        <begin position="738"/>
        <end position="844"/>
    </location>
</feature>
<dbReference type="AlphaFoldDB" id="A0A6B2KX79"/>
<evidence type="ECO:0000313" key="9">
    <source>
        <dbReference type="EMBL" id="NDV29390.1"/>
    </source>
</evidence>
<keyword evidence="4" id="KW-0269">Exonuclease</keyword>
<feature type="region of interest" description="Disordered" evidence="7">
    <location>
        <begin position="732"/>
        <end position="847"/>
    </location>
</feature>
<protein>
    <recommendedName>
        <fullName evidence="8">RNB domain-containing protein</fullName>
    </recommendedName>
</protein>
<proteinExistence type="inferred from homology"/>
<keyword evidence="2" id="KW-0540">Nuclease</keyword>
<keyword evidence="3" id="KW-0378">Hydrolase</keyword>
<evidence type="ECO:0000256" key="7">
    <source>
        <dbReference type="SAM" id="MobiDB-lite"/>
    </source>
</evidence>
<evidence type="ECO:0000256" key="1">
    <source>
        <dbReference type="ARBA" id="ARBA00005785"/>
    </source>
</evidence>
<dbReference type="InterPro" id="IPR012340">
    <property type="entry name" value="NA-bd_OB-fold"/>
</dbReference>
<feature type="domain" description="RNB" evidence="8">
    <location>
        <begin position="295"/>
        <end position="639"/>
    </location>
</feature>
<dbReference type="InterPro" id="IPR050180">
    <property type="entry name" value="RNR_Ribonuclease"/>
</dbReference>
<dbReference type="GO" id="GO:0000932">
    <property type="term" value="C:P-body"/>
    <property type="evidence" value="ECO:0007669"/>
    <property type="project" value="TreeGrafter"/>
</dbReference>
<organism evidence="9">
    <name type="scientific">Arcella intermedia</name>
    <dbReference type="NCBI Taxonomy" id="1963864"/>
    <lineage>
        <taxon>Eukaryota</taxon>
        <taxon>Amoebozoa</taxon>
        <taxon>Tubulinea</taxon>
        <taxon>Elardia</taxon>
        <taxon>Arcellinida</taxon>
        <taxon>Sphaerothecina</taxon>
        <taxon>Arcellidae</taxon>
        <taxon>Arcella</taxon>
    </lineage>
</organism>
<dbReference type="InterPro" id="IPR033771">
    <property type="entry name" value="Rrp44_CSD1"/>
</dbReference>
<dbReference type="InterPro" id="IPR001900">
    <property type="entry name" value="RNase_II/R"/>
</dbReference>
<dbReference type="GO" id="GO:0006402">
    <property type="term" value="P:mRNA catabolic process"/>
    <property type="evidence" value="ECO:0007669"/>
    <property type="project" value="TreeGrafter"/>
</dbReference>
<dbReference type="PANTHER" id="PTHR23355">
    <property type="entry name" value="RIBONUCLEASE"/>
    <property type="match status" value="1"/>
</dbReference>
<accession>A0A6B2KX79</accession>